<keyword evidence="2" id="KW-1185">Reference proteome</keyword>
<dbReference type="Proteomes" id="UP000052976">
    <property type="component" value="Unassembled WGS sequence"/>
</dbReference>
<sequence length="51" mass="5989">MSRYEKEIMKLHLELERGEVLCQALQREISVTKKAACIQMYSAEDELCELK</sequence>
<gene>
    <name evidence="1" type="ORF">N302_05671</name>
</gene>
<accession>A0A091ET35</accession>
<feature type="non-terminal residue" evidence="1">
    <location>
        <position position="51"/>
    </location>
</feature>
<evidence type="ECO:0000313" key="2">
    <source>
        <dbReference type="Proteomes" id="UP000052976"/>
    </source>
</evidence>
<name>A0A091ET35_CORBR</name>
<evidence type="ECO:0000313" key="1">
    <source>
        <dbReference type="EMBL" id="KFO59757.1"/>
    </source>
</evidence>
<dbReference type="AlphaFoldDB" id="A0A091ET35"/>
<protein>
    <submittedName>
        <fullName evidence="1">Uncharacterized protein</fullName>
    </submittedName>
</protein>
<organism evidence="1 2">
    <name type="scientific">Corvus brachyrhynchos</name>
    <name type="common">American crow</name>
    <dbReference type="NCBI Taxonomy" id="85066"/>
    <lineage>
        <taxon>Eukaryota</taxon>
        <taxon>Metazoa</taxon>
        <taxon>Chordata</taxon>
        <taxon>Craniata</taxon>
        <taxon>Vertebrata</taxon>
        <taxon>Euteleostomi</taxon>
        <taxon>Archelosauria</taxon>
        <taxon>Archosauria</taxon>
        <taxon>Dinosauria</taxon>
        <taxon>Saurischia</taxon>
        <taxon>Theropoda</taxon>
        <taxon>Coelurosauria</taxon>
        <taxon>Aves</taxon>
        <taxon>Neognathae</taxon>
        <taxon>Neoaves</taxon>
        <taxon>Telluraves</taxon>
        <taxon>Australaves</taxon>
        <taxon>Passeriformes</taxon>
        <taxon>Corvoidea</taxon>
        <taxon>Corvidae</taxon>
        <taxon>Corvus</taxon>
    </lineage>
</organism>
<reference evidence="1 2" key="1">
    <citation type="submission" date="2014-04" db="EMBL/GenBank/DDBJ databases">
        <title>Genome evolution of avian class.</title>
        <authorList>
            <person name="Zhang G."/>
            <person name="Li C."/>
        </authorList>
    </citation>
    <scope>NUCLEOTIDE SEQUENCE [LARGE SCALE GENOMIC DNA]</scope>
    <source>
        <strain evidence="1">BGI_N302</strain>
    </source>
</reference>
<dbReference type="EMBL" id="KK718913">
    <property type="protein sequence ID" value="KFO59757.1"/>
    <property type="molecule type" value="Genomic_DNA"/>
</dbReference>
<proteinExistence type="predicted"/>